<dbReference type="EMBL" id="WDED01000018">
    <property type="protein sequence ID" value="KAB6147089.1"/>
    <property type="molecule type" value="Genomic_DNA"/>
</dbReference>
<dbReference type="SUPFAM" id="SSF102405">
    <property type="entry name" value="MCP/YpsA-like"/>
    <property type="match status" value="1"/>
</dbReference>
<dbReference type="Proteomes" id="UP000434604">
    <property type="component" value="Unassembled WGS sequence"/>
</dbReference>
<proteinExistence type="predicted"/>
<evidence type="ECO:0000313" key="2">
    <source>
        <dbReference type="Proteomes" id="UP000434604"/>
    </source>
</evidence>
<sequence>MYDKNVAITGCTIEKTTKYDQFREDKIRMELYRTILALYGEGYHKFSCDLNTYIGLLAADTVIMLREADKCPDIHLSTVITGTRYPKDTDKVYCALYDDLIKQADSKETFPEKESFGNTFTGSHIVCYYDDLSKEMQQIRTSGTPYTNIRQRI</sequence>
<reference evidence="1 2" key="1">
    <citation type="journal article" date="2019" name="Nat. Med.">
        <title>A library of human gut bacterial isolates paired with longitudinal multiomics data enables mechanistic microbiome research.</title>
        <authorList>
            <person name="Poyet M."/>
            <person name="Groussin M."/>
            <person name="Gibbons S.M."/>
            <person name="Avila-Pacheco J."/>
            <person name="Jiang X."/>
            <person name="Kearney S.M."/>
            <person name="Perrotta A.R."/>
            <person name="Berdy B."/>
            <person name="Zhao S."/>
            <person name="Lieberman T.D."/>
            <person name="Swanson P.K."/>
            <person name="Smith M."/>
            <person name="Roesemann S."/>
            <person name="Alexander J.E."/>
            <person name="Rich S.A."/>
            <person name="Livny J."/>
            <person name="Vlamakis H."/>
            <person name="Clish C."/>
            <person name="Bullock K."/>
            <person name="Deik A."/>
            <person name="Scott J."/>
            <person name="Pierce K.A."/>
            <person name="Xavier R.J."/>
            <person name="Alm E.J."/>
        </authorList>
    </citation>
    <scope>NUCLEOTIDE SEQUENCE [LARGE SCALE GENOMIC DNA]</scope>
    <source>
        <strain evidence="1 2">BIOML-A58</strain>
    </source>
</reference>
<accession>A0A7J5PW43</accession>
<organism evidence="1 2">
    <name type="scientific">Bacteroides xylanisolvens</name>
    <dbReference type="NCBI Taxonomy" id="371601"/>
    <lineage>
        <taxon>Bacteria</taxon>
        <taxon>Pseudomonadati</taxon>
        <taxon>Bacteroidota</taxon>
        <taxon>Bacteroidia</taxon>
        <taxon>Bacteroidales</taxon>
        <taxon>Bacteroidaceae</taxon>
        <taxon>Bacteroides</taxon>
    </lineage>
</organism>
<evidence type="ECO:0000313" key="1">
    <source>
        <dbReference type="EMBL" id="KAB6147089.1"/>
    </source>
</evidence>
<dbReference type="Gene3D" id="3.40.50.450">
    <property type="match status" value="1"/>
</dbReference>
<gene>
    <name evidence="1" type="ORF">GA398_13045</name>
</gene>
<comment type="caution">
    <text evidence="1">The sequence shown here is derived from an EMBL/GenBank/DDBJ whole genome shotgun (WGS) entry which is preliminary data.</text>
</comment>
<dbReference type="RefSeq" id="WP_151934859.1">
    <property type="nucleotide sequence ID" value="NZ_WDED01000018.1"/>
</dbReference>
<protein>
    <recommendedName>
        <fullName evidence="3">DUF1273 family protein</fullName>
    </recommendedName>
</protein>
<evidence type="ECO:0008006" key="3">
    <source>
        <dbReference type="Google" id="ProtNLM"/>
    </source>
</evidence>
<name>A0A7J5PW43_9BACE</name>
<dbReference type="AlphaFoldDB" id="A0A7J5PW43"/>